<dbReference type="Pfam" id="PF00646">
    <property type="entry name" value="F-box"/>
    <property type="match status" value="1"/>
</dbReference>
<accession>A0A8R1YGD5</accession>
<evidence type="ECO:0000313" key="1">
    <source>
        <dbReference type="EnsemblMetazoa" id="PPA20939.1"/>
    </source>
</evidence>
<evidence type="ECO:0000313" key="2">
    <source>
        <dbReference type="Proteomes" id="UP000005239"/>
    </source>
</evidence>
<dbReference type="InterPro" id="IPR036047">
    <property type="entry name" value="F-box-like_dom_sf"/>
</dbReference>
<organism evidence="1 2">
    <name type="scientific">Pristionchus pacificus</name>
    <name type="common">Parasitic nematode worm</name>
    <dbReference type="NCBI Taxonomy" id="54126"/>
    <lineage>
        <taxon>Eukaryota</taxon>
        <taxon>Metazoa</taxon>
        <taxon>Ecdysozoa</taxon>
        <taxon>Nematoda</taxon>
        <taxon>Chromadorea</taxon>
        <taxon>Rhabditida</taxon>
        <taxon>Rhabditina</taxon>
        <taxon>Diplogasteromorpha</taxon>
        <taxon>Diplogasteroidea</taxon>
        <taxon>Neodiplogasteridae</taxon>
        <taxon>Pristionchus</taxon>
    </lineage>
</organism>
<sequence length="366" mass="41696">MGNLLSRPSPPSVPRNLDSIPRDALNHILFFLDLPDRLNMRLVCSGLERRISKTTFYNFRPGTSELDDLEIGSPPQNAHQISIRFGSRKIKKFDPFRSEELMHFLSRLFDKGRVNSISLRLVNFNIYHTSYIESILENITYKSITIAVDSHGFHPILSEYIRKNHAKITHIAASECLLNSGEFRIPRLPSVLSFGSRKSKPQKLEDEAFLNLLNERHGEYVLRSACQSELTLLKAILTINDCPVTQDVEFEIGSSVLSSFFHLIGCGFLPGVGFITLDNDDFFVDNPRDDADRWTRATIVQHARTIAVFVGPTPLAPCLAGVRITNQHPLWRHHSTWPPLHLYPAQWKRFRLNEGSAWLDIQIASI</sequence>
<dbReference type="SUPFAM" id="SSF81383">
    <property type="entry name" value="F-box domain"/>
    <property type="match status" value="1"/>
</dbReference>
<dbReference type="AlphaFoldDB" id="A0A2A6B6A9"/>
<dbReference type="EnsemblMetazoa" id="PPA20939.1">
    <property type="protein sequence ID" value="PPA20939.1"/>
    <property type="gene ID" value="WBGene00110493"/>
</dbReference>
<keyword evidence="2" id="KW-1185">Reference proteome</keyword>
<dbReference type="SMART" id="SM00256">
    <property type="entry name" value="FBOX"/>
    <property type="match status" value="1"/>
</dbReference>
<gene>
    <name evidence="1" type="primary">WBGene00110493</name>
</gene>
<protein>
    <submittedName>
        <fullName evidence="1">F-box domain-containing protein</fullName>
    </submittedName>
</protein>
<name>A0A2A6B6A9_PRIPA</name>
<reference evidence="2" key="1">
    <citation type="journal article" date="2008" name="Nat. Genet.">
        <title>The Pristionchus pacificus genome provides a unique perspective on nematode lifestyle and parasitism.</title>
        <authorList>
            <person name="Dieterich C."/>
            <person name="Clifton S.W."/>
            <person name="Schuster L.N."/>
            <person name="Chinwalla A."/>
            <person name="Delehaunty K."/>
            <person name="Dinkelacker I."/>
            <person name="Fulton L."/>
            <person name="Fulton R."/>
            <person name="Godfrey J."/>
            <person name="Minx P."/>
            <person name="Mitreva M."/>
            <person name="Roeseler W."/>
            <person name="Tian H."/>
            <person name="Witte H."/>
            <person name="Yang S.P."/>
            <person name="Wilson R.K."/>
            <person name="Sommer R.J."/>
        </authorList>
    </citation>
    <scope>NUCLEOTIDE SEQUENCE [LARGE SCALE GENOMIC DNA]</scope>
    <source>
        <strain evidence="2">PS312</strain>
    </source>
</reference>
<dbReference type="PROSITE" id="PS50181">
    <property type="entry name" value="FBOX"/>
    <property type="match status" value="1"/>
</dbReference>
<dbReference type="CDD" id="cd09917">
    <property type="entry name" value="F-box_SF"/>
    <property type="match status" value="1"/>
</dbReference>
<dbReference type="Proteomes" id="UP000005239">
    <property type="component" value="Unassembled WGS sequence"/>
</dbReference>
<proteinExistence type="predicted"/>
<reference evidence="1" key="2">
    <citation type="submission" date="2022-06" db="UniProtKB">
        <authorList>
            <consortium name="EnsemblMetazoa"/>
        </authorList>
    </citation>
    <scope>IDENTIFICATION</scope>
    <source>
        <strain evidence="1">PS312</strain>
    </source>
</reference>
<dbReference type="InterPro" id="IPR001810">
    <property type="entry name" value="F-box_dom"/>
</dbReference>
<accession>A0A2A6B6A9</accession>